<dbReference type="PANTHER" id="PTHR22754:SF43">
    <property type="entry name" value="DISCO-INTERACTING PROTEIN 2 HOMOLOG B-A"/>
    <property type="match status" value="1"/>
</dbReference>
<feature type="transmembrane region" description="Helical" evidence="2">
    <location>
        <begin position="252"/>
        <end position="277"/>
    </location>
</feature>
<name>A0ABV0QZ36_9TELE</name>
<reference evidence="3 4" key="1">
    <citation type="submission" date="2021-06" db="EMBL/GenBank/DDBJ databases">
        <authorList>
            <person name="Palmer J.M."/>
        </authorList>
    </citation>
    <scope>NUCLEOTIDE SEQUENCE [LARGE SCALE GENOMIC DNA]</scope>
    <source>
        <strain evidence="3 4">XC_2019</strain>
        <tissue evidence="3">Muscle</tissue>
    </source>
</reference>
<gene>
    <name evidence="3" type="ORF">XENOCAPTIV_001496</name>
</gene>
<comment type="caution">
    <text evidence="3">The sequence shown here is derived from an EMBL/GenBank/DDBJ whole genome shotgun (WGS) entry which is preliminary data.</text>
</comment>
<keyword evidence="2" id="KW-0812">Transmembrane</keyword>
<organism evidence="3 4">
    <name type="scientific">Xenoophorus captivus</name>
    <dbReference type="NCBI Taxonomy" id="1517983"/>
    <lineage>
        <taxon>Eukaryota</taxon>
        <taxon>Metazoa</taxon>
        <taxon>Chordata</taxon>
        <taxon>Craniata</taxon>
        <taxon>Vertebrata</taxon>
        <taxon>Euteleostomi</taxon>
        <taxon>Actinopterygii</taxon>
        <taxon>Neopterygii</taxon>
        <taxon>Teleostei</taxon>
        <taxon>Neoteleostei</taxon>
        <taxon>Acanthomorphata</taxon>
        <taxon>Ovalentaria</taxon>
        <taxon>Atherinomorphae</taxon>
        <taxon>Cyprinodontiformes</taxon>
        <taxon>Goodeidae</taxon>
        <taxon>Xenoophorus</taxon>
    </lineage>
</organism>
<keyword evidence="2" id="KW-1133">Transmembrane helix</keyword>
<sequence>AALAKHREEKMALPMPTKRRSYFVQSPIDNCTPPDTSSASEDEGSLRRKAALSTVLAQTLQSPDYWINRSDRGSRVDLPPAIRGMNRGQSRSSMLDTADGTLTQAGMCINVRLGTQMGQKNLTDFPQPDPNTPKPEGRQIIPVKGEPLGVVSNWPPALQAALARWGATQAKSPALTALDITGKPLYTLTYGSQQIGFLLGSCGVSLALTSEVCLKGLPKTPNGEIVQFRGQQTETAYASPANRNSLYQQVSYFMLLVLPLIFAGPLQFLLATFHVILRGWVTAEINIDLHWAMMAHKDQKDINLSSIRMLIVADGANPCEWLSFHKYNPFVPIKNQHVGRFGHCFVNTFIHCLLSGSVSSCDAFLNVFQSHGLRPEVICPCATSPEALTVAIRRPGTRGAPLPARAILSMGGLSHGVIRVNTEDKNSALTVQDVGHIMPGALMCIVKPDGPPQLCKTDEIGEIVINSRAGGTMYYGLPGVTKNTFEVIPVNQAGAPIGEVPFARTGLLGFVGPVRSAGVFLLRWRGHIYYFIHMSLRFFTQ</sequence>
<dbReference type="Proteomes" id="UP001434883">
    <property type="component" value="Unassembled WGS sequence"/>
</dbReference>
<feature type="region of interest" description="Disordered" evidence="1">
    <location>
        <begin position="26"/>
        <end position="45"/>
    </location>
</feature>
<accession>A0ABV0QZ36</accession>
<keyword evidence="4" id="KW-1185">Reference proteome</keyword>
<feature type="non-terminal residue" evidence="3">
    <location>
        <position position="1"/>
    </location>
</feature>
<dbReference type="InterPro" id="IPR042099">
    <property type="entry name" value="ANL_N_sf"/>
</dbReference>
<dbReference type="PANTHER" id="PTHR22754">
    <property type="entry name" value="DISCO-INTERACTING PROTEIN 2 DIP2 -RELATED"/>
    <property type="match status" value="1"/>
</dbReference>
<dbReference type="SUPFAM" id="SSF56801">
    <property type="entry name" value="Acetyl-CoA synthetase-like"/>
    <property type="match status" value="1"/>
</dbReference>
<evidence type="ECO:0000313" key="3">
    <source>
        <dbReference type="EMBL" id="MEQ2200668.1"/>
    </source>
</evidence>
<dbReference type="Gene3D" id="3.40.50.12780">
    <property type="entry name" value="N-terminal domain of ligase-like"/>
    <property type="match status" value="1"/>
</dbReference>
<evidence type="ECO:0000313" key="4">
    <source>
        <dbReference type="Proteomes" id="UP001434883"/>
    </source>
</evidence>
<evidence type="ECO:0000256" key="2">
    <source>
        <dbReference type="SAM" id="Phobius"/>
    </source>
</evidence>
<keyword evidence="2" id="KW-0472">Membrane</keyword>
<feature type="compositionally biased region" description="Polar residues" evidence="1">
    <location>
        <begin position="26"/>
        <end position="39"/>
    </location>
</feature>
<evidence type="ECO:0000256" key="1">
    <source>
        <dbReference type="SAM" id="MobiDB-lite"/>
    </source>
</evidence>
<protein>
    <submittedName>
        <fullName evidence="3">Uncharacterized protein</fullName>
    </submittedName>
</protein>
<dbReference type="EMBL" id="JAHRIN010026352">
    <property type="protein sequence ID" value="MEQ2200668.1"/>
    <property type="molecule type" value="Genomic_DNA"/>
</dbReference>
<proteinExistence type="predicted"/>